<keyword evidence="5" id="KW-0645">Protease</keyword>
<evidence type="ECO:0000313" key="6">
    <source>
        <dbReference type="Proteomes" id="UP000245368"/>
    </source>
</evidence>
<dbReference type="RefSeq" id="WP_109827506.1">
    <property type="nucleotide sequence ID" value="NZ_CP029494.1"/>
</dbReference>
<sequence>MTPQTTPGQADVGAEPLVSLLRDLKQLTELESPSSDPLAVCAVQDVVESWARALQARTHALPGGTRQFLFGVPESGGADDKALLVLMHADTVWPHGTLGEMPFRVEGERVYGPGTYDMKGGIVGLFAALRALQGQYPAGGIEVLLTPDEETGSHHSRAVIEVAAQRARAVLVVEPPVAESHALKTGRKGVGQFRVEVQGVAAHAGNKPHEGASAITEAARQVLAVQALADHAKGTTVSVGCIGGGGAVNVIPARAFFDVDVRVSTLEEGERVTTAMQELAAHDERVKLTVSGGLNRPPFERSDRTLALYAKARALAEEIGFDLGEEVVGGGSDGNFTAPVAPTLDGLGAPGDGAHAAHEHIRLDRWPDHVRLLTALLREL</sequence>
<dbReference type="InterPro" id="IPR036264">
    <property type="entry name" value="Bact_exopeptidase_dim_dom"/>
</dbReference>
<keyword evidence="2" id="KW-0378">Hydrolase</keyword>
<proteinExistence type="predicted"/>
<dbReference type="PIRSF" id="PIRSF037238">
    <property type="entry name" value="Carboxypeptidase_G2"/>
    <property type="match status" value="1"/>
</dbReference>
<dbReference type="CDD" id="cd03885">
    <property type="entry name" value="M20_CPDG2"/>
    <property type="match status" value="1"/>
</dbReference>
<feature type="domain" description="Peptidase M20 dimerisation" evidence="4">
    <location>
        <begin position="185"/>
        <end position="282"/>
    </location>
</feature>
<dbReference type="AlphaFoldDB" id="A0A2Z3JQU5"/>
<dbReference type="EMBL" id="CP029494">
    <property type="protein sequence ID" value="AWN23778.1"/>
    <property type="molecule type" value="Genomic_DNA"/>
</dbReference>
<dbReference type="Gene3D" id="3.40.630.10">
    <property type="entry name" value="Zn peptidases"/>
    <property type="match status" value="1"/>
</dbReference>
<dbReference type="InterPro" id="IPR011650">
    <property type="entry name" value="Peptidase_M20_dimer"/>
</dbReference>
<dbReference type="Gene3D" id="3.30.70.360">
    <property type="match status" value="1"/>
</dbReference>
<dbReference type="InterPro" id="IPR002933">
    <property type="entry name" value="Peptidase_M20"/>
</dbReference>
<dbReference type="PANTHER" id="PTHR43808:SF9">
    <property type="entry name" value="BLL0789 PROTEIN"/>
    <property type="match status" value="1"/>
</dbReference>
<evidence type="ECO:0000256" key="3">
    <source>
        <dbReference type="PIRSR" id="PIRSR037238-1"/>
    </source>
</evidence>
<dbReference type="Pfam" id="PF07687">
    <property type="entry name" value="M20_dimer"/>
    <property type="match status" value="1"/>
</dbReference>
<dbReference type="InterPro" id="IPR017150">
    <property type="entry name" value="Pept_M20_glutamate_carboxypep"/>
</dbReference>
<evidence type="ECO:0000313" key="5">
    <source>
        <dbReference type="EMBL" id="AWN23778.1"/>
    </source>
</evidence>
<accession>A0A2Z3JQU5</accession>
<dbReference type="Pfam" id="PF01546">
    <property type="entry name" value="Peptidase_M20"/>
    <property type="match status" value="1"/>
</dbReference>
<keyword evidence="6" id="KW-1185">Reference proteome</keyword>
<protein>
    <submittedName>
        <fullName evidence="5">Carboxypeptidase</fullName>
    </submittedName>
</protein>
<organism evidence="5 6">
    <name type="scientific">Deinococcus irradiatisoli</name>
    <dbReference type="NCBI Taxonomy" id="2202254"/>
    <lineage>
        <taxon>Bacteria</taxon>
        <taxon>Thermotogati</taxon>
        <taxon>Deinococcota</taxon>
        <taxon>Deinococci</taxon>
        <taxon>Deinococcales</taxon>
        <taxon>Deinococcaceae</taxon>
        <taxon>Deinococcus</taxon>
    </lineage>
</organism>
<keyword evidence="5" id="KW-0121">Carboxypeptidase</keyword>
<evidence type="ECO:0000256" key="1">
    <source>
        <dbReference type="ARBA" id="ARBA00022723"/>
    </source>
</evidence>
<evidence type="ECO:0000256" key="2">
    <source>
        <dbReference type="ARBA" id="ARBA00022801"/>
    </source>
</evidence>
<dbReference type="PANTHER" id="PTHR43808">
    <property type="entry name" value="ACETYLORNITHINE DEACETYLASE"/>
    <property type="match status" value="1"/>
</dbReference>
<reference evidence="5 6" key="1">
    <citation type="submission" date="2018-05" db="EMBL/GenBank/DDBJ databases">
        <title>Complete Genome Sequence of Deinococcus sp. strain 17bor-2.</title>
        <authorList>
            <person name="Srinivasan S."/>
        </authorList>
    </citation>
    <scope>NUCLEOTIDE SEQUENCE [LARGE SCALE GENOMIC DNA]</scope>
    <source>
        <strain evidence="5 6">17bor-2</strain>
    </source>
</reference>
<dbReference type="GO" id="GO:0046872">
    <property type="term" value="F:metal ion binding"/>
    <property type="evidence" value="ECO:0007669"/>
    <property type="project" value="UniProtKB-KW"/>
</dbReference>
<dbReference type="KEGG" id="dez:DKM44_11535"/>
<name>A0A2Z3JQU5_9DEIO</name>
<keyword evidence="1" id="KW-0479">Metal-binding</keyword>
<dbReference type="GO" id="GO:0004180">
    <property type="term" value="F:carboxypeptidase activity"/>
    <property type="evidence" value="ECO:0007669"/>
    <property type="project" value="UniProtKB-KW"/>
</dbReference>
<evidence type="ECO:0000259" key="4">
    <source>
        <dbReference type="Pfam" id="PF07687"/>
    </source>
</evidence>
<feature type="active site" description="Proton acceptor" evidence="3">
    <location>
        <position position="149"/>
    </location>
</feature>
<feature type="active site" evidence="3">
    <location>
        <position position="90"/>
    </location>
</feature>
<dbReference type="Proteomes" id="UP000245368">
    <property type="component" value="Chromosome"/>
</dbReference>
<dbReference type="SUPFAM" id="SSF55031">
    <property type="entry name" value="Bacterial exopeptidase dimerisation domain"/>
    <property type="match status" value="1"/>
</dbReference>
<dbReference type="OrthoDB" id="9783294at2"/>
<gene>
    <name evidence="5" type="ORF">DKM44_11535</name>
</gene>
<dbReference type="SUPFAM" id="SSF53187">
    <property type="entry name" value="Zn-dependent exopeptidases"/>
    <property type="match status" value="1"/>
</dbReference>
<dbReference type="InterPro" id="IPR050072">
    <property type="entry name" value="Peptidase_M20A"/>
</dbReference>